<proteinExistence type="predicted"/>
<keyword evidence="1" id="KW-0175">Coiled coil</keyword>
<evidence type="ECO:0000256" key="1">
    <source>
        <dbReference type="SAM" id="Coils"/>
    </source>
</evidence>
<sequence>MSKSSLNSNNSLFKFQQRKFINSLRSQLKLDKKNGLKESKSRPLIHEEVEMHQISPQNYDHHCSHNVIEPSRRLEINLHKRLQKEIKKPRKKRPASPEMIHKGQLEEIANKWKFIKDRLEKQNKSLIDEKVELEQDLKKAYDTIEWYRKELAKTKNKLKDTLVQLSQAQMISTSATPVSIAKEHNDKISFNSSGLNKCKESVYKFNEASSDFTESENYSICEEKNYEKSSTDTKYNSINFEEMNYNSASNHMRNFNKYSMKKKHIFTTEGSSGGIFTYNMMRDAKYDSIPEPTEEEVSEKTQSLWCEESLSNMTSTKDLAKNASITSLPAKRKSIRDDIPRCSSLVSLLGNQKQPSKKERFVLNQYLYEIKEESDDNFRKFMEKQSIRRTLHQEDVIIEEEEEENTKNVPMSMYSATRYESNHSGDSPIKVNIPHRTRSRNEAIGVGVHPETLDINNNHDFGKMIKQPFSRNNLDRNNNPIFRTFELKNPHQLH</sequence>
<protein>
    <submittedName>
        <fullName evidence="2">Uncharacterized protein</fullName>
    </submittedName>
</protein>
<name>A0AAD1Y7U8_EUPCR</name>
<accession>A0AAD1Y7U8</accession>
<evidence type="ECO:0000313" key="2">
    <source>
        <dbReference type="EMBL" id="CAI2387026.1"/>
    </source>
</evidence>
<keyword evidence="3" id="KW-1185">Reference proteome</keyword>
<feature type="coiled-coil region" evidence="1">
    <location>
        <begin position="116"/>
        <end position="168"/>
    </location>
</feature>
<organism evidence="2 3">
    <name type="scientific">Euplotes crassus</name>
    <dbReference type="NCBI Taxonomy" id="5936"/>
    <lineage>
        <taxon>Eukaryota</taxon>
        <taxon>Sar</taxon>
        <taxon>Alveolata</taxon>
        <taxon>Ciliophora</taxon>
        <taxon>Intramacronucleata</taxon>
        <taxon>Spirotrichea</taxon>
        <taxon>Hypotrichia</taxon>
        <taxon>Euplotida</taxon>
        <taxon>Euplotidae</taxon>
        <taxon>Moneuplotes</taxon>
    </lineage>
</organism>
<dbReference type="EMBL" id="CAMPGE010029545">
    <property type="protein sequence ID" value="CAI2387026.1"/>
    <property type="molecule type" value="Genomic_DNA"/>
</dbReference>
<dbReference type="Proteomes" id="UP001295684">
    <property type="component" value="Unassembled WGS sequence"/>
</dbReference>
<comment type="caution">
    <text evidence="2">The sequence shown here is derived from an EMBL/GenBank/DDBJ whole genome shotgun (WGS) entry which is preliminary data.</text>
</comment>
<dbReference type="AlphaFoldDB" id="A0AAD1Y7U8"/>
<evidence type="ECO:0000313" key="3">
    <source>
        <dbReference type="Proteomes" id="UP001295684"/>
    </source>
</evidence>
<reference evidence="2" key="1">
    <citation type="submission" date="2023-07" db="EMBL/GenBank/DDBJ databases">
        <authorList>
            <consortium name="AG Swart"/>
            <person name="Singh M."/>
            <person name="Singh A."/>
            <person name="Seah K."/>
            <person name="Emmerich C."/>
        </authorList>
    </citation>
    <scope>NUCLEOTIDE SEQUENCE</scope>
    <source>
        <strain evidence="2">DP1</strain>
    </source>
</reference>
<gene>
    <name evidence="2" type="ORF">ECRASSUSDP1_LOCUS28653</name>
</gene>